<comment type="cofactor">
    <cofactor evidence="11">
        <name>Mg(2+)</name>
        <dbReference type="ChEBI" id="CHEBI:18420"/>
    </cofactor>
    <text evidence="11">Binds 1 Mg(2+) ion per subunit.</text>
</comment>
<comment type="subunit">
    <text evidence="11">Monomer.</text>
</comment>
<feature type="binding site" evidence="11">
    <location>
        <position position="59"/>
    </location>
    <ligand>
        <name>substrate</name>
    </ligand>
</feature>
<dbReference type="HAMAP" id="MF_00109">
    <property type="entry name" value="Shikimate_kinase"/>
    <property type="match status" value="1"/>
</dbReference>
<dbReference type="InterPro" id="IPR027417">
    <property type="entry name" value="P-loop_NTPase"/>
</dbReference>
<sequence length="169" mass="19604">MKFKRVFLIGFMCSGKSTIGKELAKSLSWKFCDLDEEVQKEEGMSIKEIFELKGEDYFRKRELEVLKLLVLEDNAVISTGGGLGANKEALELMKRHGLVVWLDVSFDAFLQRCKDVQERPLLKKSLGELKKLYQERKKIYSQAHAHIDTTDEPNKIAQRIIQILQDERR</sequence>
<evidence type="ECO:0000313" key="13">
    <source>
        <dbReference type="Proteomes" id="UP000002574"/>
    </source>
</evidence>
<comment type="function">
    <text evidence="11">Catalyzes the specific phosphorylation of the 3-hydroxyl group of shikimic acid using ATP as a cosubstrate.</text>
</comment>
<dbReference type="KEGG" id="hte:Hydth_0066"/>
<dbReference type="RefSeq" id="WP_012962715.1">
    <property type="nucleotide sequence ID" value="NC_013799.1"/>
</dbReference>
<dbReference type="Pfam" id="PF01202">
    <property type="entry name" value="SKI"/>
    <property type="match status" value="1"/>
</dbReference>
<evidence type="ECO:0000256" key="8">
    <source>
        <dbReference type="ARBA" id="ARBA00022840"/>
    </source>
</evidence>
<keyword evidence="8 11" id="KW-0067">ATP-binding</keyword>
<feature type="binding site" evidence="11">
    <location>
        <position position="119"/>
    </location>
    <ligand>
        <name>ATP</name>
        <dbReference type="ChEBI" id="CHEBI:30616"/>
    </ligand>
</feature>
<dbReference type="PRINTS" id="PR01100">
    <property type="entry name" value="SHIKIMTKNASE"/>
</dbReference>
<dbReference type="InterPro" id="IPR000623">
    <property type="entry name" value="Shikimate_kinase/TSH1"/>
</dbReference>
<keyword evidence="11" id="KW-0963">Cytoplasm</keyword>
<dbReference type="PROSITE" id="PS01128">
    <property type="entry name" value="SHIKIMATE_KINASE"/>
    <property type="match status" value="1"/>
</dbReference>
<keyword evidence="6 11" id="KW-0547">Nucleotide-binding</keyword>
<feature type="binding site" evidence="11">
    <location>
        <position position="81"/>
    </location>
    <ligand>
        <name>substrate</name>
    </ligand>
</feature>
<name>D3DFD0_HYDTT</name>
<evidence type="ECO:0000256" key="7">
    <source>
        <dbReference type="ARBA" id="ARBA00022777"/>
    </source>
</evidence>
<dbReference type="EMBL" id="AP011112">
    <property type="protein sequence ID" value="BAI68532.1"/>
    <property type="molecule type" value="Genomic_DNA"/>
</dbReference>
<feature type="binding site" evidence="11">
    <location>
        <position position="136"/>
    </location>
    <ligand>
        <name>substrate</name>
    </ligand>
</feature>
<dbReference type="EC" id="2.7.1.71" evidence="3 11"/>
<dbReference type="eggNOG" id="COG0703">
    <property type="taxonomic scope" value="Bacteria"/>
</dbReference>
<proteinExistence type="inferred from homology"/>
<evidence type="ECO:0000256" key="1">
    <source>
        <dbReference type="ARBA" id="ARBA00004842"/>
    </source>
</evidence>
<dbReference type="GO" id="GO:0009073">
    <property type="term" value="P:aromatic amino acid family biosynthetic process"/>
    <property type="evidence" value="ECO:0007669"/>
    <property type="project" value="UniProtKB-KW"/>
</dbReference>
<keyword evidence="4 11" id="KW-0028">Amino-acid biosynthesis</keyword>
<comment type="similarity">
    <text evidence="2 11">Belongs to the shikimate kinase family.</text>
</comment>
<dbReference type="GO" id="GO:0008652">
    <property type="term" value="P:amino acid biosynthetic process"/>
    <property type="evidence" value="ECO:0007669"/>
    <property type="project" value="UniProtKB-KW"/>
</dbReference>
<dbReference type="InterPro" id="IPR031322">
    <property type="entry name" value="Shikimate/glucono_kinase"/>
</dbReference>
<dbReference type="InterPro" id="IPR023000">
    <property type="entry name" value="Shikimate_kinase_CS"/>
</dbReference>
<keyword evidence="11" id="KW-0479">Metal-binding</keyword>
<dbReference type="PANTHER" id="PTHR21087:SF16">
    <property type="entry name" value="SHIKIMATE KINASE 1, CHLOROPLASTIC"/>
    <property type="match status" value="1"/>
</dbReference>
<dbReference type="KEGG" id="hth:HTH_0065"/>
<comment type="pathway">
    <text evidence="1 11">Metabolic intermediate biosynthesis; chorismate biosynthesis; chorismate from D-erythrose 4-phosphate and phosphoenolpyruvate: step 5/7.</text>
</comment>
<organism evidence="12 13">
    <name type="scientific">Hydrogenobacter thermophilus (strain DSM 6534 / IAM 12695 / TK-6)</name>
    <dbReference type="NCBI Taxonomy" id="608538"/>
    <lineage>
        <taxon>Bacteria</taxon>
        <taxon>Pseudomonadati</taxon>
        <taxon>Aquificota</taxon>
        <taxon>Aquificia</taxon>
        <taxon>Aquificales</taxon>
        <taxon>Aquificaceae</taxon>
        <taxon>Hydrogenobacter</taxon>
    </lineage>
</organism>
<dbReference type="Proteomes" id="UP000002574">
    <property type="component" value="Chromosome"/>
</dbReference>
<evidence type="ECO:0000256" key="6">
    <source>
        <dbReference type="ARBA" id="ARBA00022741"/>
    </source>
</evidence>
<reference evidence="12 13" key="1">
    <citation type="journal article" date="2010" name="J. Bacteriol.">
        <title>Complete genome sequence of the thermophilic, obligately chemolithoautotrophic hydrogen-oxidizing bacterium Hydrogenobacter thermophilus TK-6.</title>
        <authorList>
            <person name="Arai H."/>
            <person name="Kanbe H."/>
            <person name="Ishii M."/>
            <person name="Igarashi Y."/>
        </authorList>
    </citation>
    <scope>NUCLEOTIDE SEQUENCE [LARGE SCALE GENOMIC DNA]</scope>
    <source>
        <strain evidence="13">DSM 6534 / IAM 12695 / TK-6</strain>
    </source>
</reference>
<feature type="binding site" evidence="11">
    <location>
        <position position="17"/>
    </location>
    <ligand>
        <name>Mg(2+)</name>
        <dbReference type="ChEBI" id="CHEBI:18420"/>
    </ligand>
</feature>
<dbReference type="GO" id="GO:0004765">
    <property type="term" value="F:shikimate kinase activity"/>
    <property type="evidence" value="ECO:0007669"/>
    <property type="project" value="UniProtKB-UniRule"/>
</dbReference>
<gene>
    <name evidence="11 12" type="primary">aroK</name>
    <name evidence="12" type="ordered locus">HTH_0065</name>
</gene>
<keyword evidence="7 11" id="KW-0418">Kinase</keyword>
<dbReference type="Gene3D" id="3.40.50.300">
    <property type="entry name" value="P-loop containing nucleotide triphosphate hydrolases"/>
    <property type="match status" value="1"/>
</dbReference>
<feature type="binding site" evidence="11">
    <location>
        <position position="35"/>
    </location>
    <ligand>
        <name>substrate</name>
    </ligand>
</feature>
<dbReference type="CDD" id="cd00464">
    <property type="entry name" value="SK"/>
    <property type="match status" value="1"/>
</dbReference>
<dbReference type="PATRIC" id="fig|608538.5.peg.67"/>
<evidence type="ECO:0000256" key="5">
    <source>
        <dbReference type="ARBA" id="ARBA00022679"/>
    </source>
</evidence>
<dbReference type="GO" id="GO:0005524">
    <property type="term" value="F:ATP binding"/>
    <property type="evidence" value="ECO:0007669"/>
    <property type="project" value="UniProtKB-UniRule"/>
</dbReference>
<comment type="caution">
    <text evidence="11">Lacks conserved residue(s) required for the propagation of feature annotation.</text>
</comment>
<dbReference type="OrthoDB" id="9800332at2"/>
<dbReference type="SUPFAM" id="SSF52540">
    <property type="entry name" value="P-loop containing nucleoside triphosphate hydrolases"/>
    <property type="match status" value="1"/>
</dbReference>
<dbReference type="AlphaFoldDB" id="D3DFD0"/>
<dbReference type="GO" id="GO:0009423">
    <property type="term" value="P:chorismate biosynthetic process"/>
    <property type="evidence" value="ECO:0007669"/>
    <property type="project" value="UniProtKB-UniRule"/>
</dbReference>
<keyword evidence="13" id="KW-1185">Reference proteome</keyword>
<dbReference type="PANTHER" id="PTHR21087">
    <property type="entry name" value="SHIKIMATE KINASE"/>
    <property type="match status" value="1"/>
</dbReference>
<comment type="subcellular location">
    <subcellularLocation>
        <location evidence="11">Cytoplasm</location>
    </subcellularLocation>
</comment>
<dbReference type="GO" id="GO:0005829">
    <property type="term" value="C:cytosol"/>
    <property type="evidence" value="ECO:0007669"/>
    <property type="project" value="TreeGrafter"/>
</dbReference>
<dbReference type="UniPathway" id="UPA00053">
    <property type="reaction ID" value="UER00088"/>
</dbReference>
<evidence type="ECO:0000256" key="4">
    <source>
        <dbReference type="ARBA" id="ARBA00022605"/>
    </source>
</evidence>
<keyword evidence="9 11" id="KW-0057">Aromatic amino acid biosynthesis</keyword>
<protein>
    <recommendedName>
        <fullName evidence="3 11">Shikimate kinase</fullName>
        <shortName evidence="11">SK</shortName>
        <ecNumber evidence="3 11">2.7.1.71</ecNumber>
    </recommendedName>
</protein>
<evidence type="ECO:0000256" key="10">
    <source>
        <dbReference type="ARBA" id="ARBA00048567"/>
    </source>
</evidence>
<evidence type="ECO:0000256" key="11">
    <source>
        <dbReference type="HAMAP-Rule" id="MF_00109"/>
    </source>
</evidence>
<dbReference type="STRING" id="608538.HTH_0065"/>
<keyword evidence="11" id="KW-0460">Magnesium</keyword>
<comment type="catalytic activity">
    <reaction evidence="10 11">
        <text>shikimate + ATP = 3-phosphoshikimate + ADP + H(+)</text>
        <dbReference type="Rhea" id="RHEA:13121"/>
        <dbReference type="ChEBI" id="CHEBI:15378"/>
        <dbReference type="ChEBI" id="CHEBI:30616"/>
        <dbReference type="ChEBI" id="CHEBI:36208"/>
        <dbReference type="ChEBI" id="CHEBI:145989"/>
        <dbReference type="ChEBI" id="CHEBI:456216"/>
        <dbReference type="EC" id="2.7.1.71"/>
    </reaction>
</comment>
<keyword evidence="5 11" id="KW-0808">Transferase</keyword>
<evidence type="ECO:0000256" key="2">
    <source>
        <dbReference type="ARBA" id="ARBA00006997"/>
    </source>
</evidence>
<evidence type="ECO:0000313" key="12">
    <source>
        <dbReference type="EMBL" id="BAI68532.1"/>
    </source>
</evidence>
<evidence type="ECO:0000256" key="3">
    <source>
        <dbReference type="ARBA" id="ARBA00012154"/>
    </source>
</evidence>
<feature type="binding site" evidence="11">
    <location>
        <begin position="13"/>
        <end position="18"/>
    </location>
    <ligand>
        <name>ATP</name>
        <dbReference type="ChEBI" id="CHEBI:30616"/>
    </ligand>
</feature>
<evidence type="ECO:0000256" key="9">
    <source>
        <dbReference type="ARBA" id="ARBA00023141"/>
    </source>
</evidence>
<dbReference type="GO" id="GO:0000287">
    <property type="term" value="F:magnesium ion binding"/>
    <property type="evidence" value="ECO:0007669"/>
    <property type="project" value="UniProtKB-UniRule"/>
</dbReference>
<accession>D3DFD0</accession>